<evidence type="ECO:0000256" key="2">
    <source>
        <dbReference type="ARBA" id="ARBA00022771"/>
    </source>
</evidence>
<evidence type="ECO:0000259" key="6">
    <source>
        <dbReference type="PROSITE" id="PS50089"/>
    </source>
</evidence>
<accession>A0A0L8HQS9</accession>
<organism evidence="7">
    <name type="scientific">Octopus bimaculoides</name>
    <name type="common">California two-spotted octopus</name>
    <dbReference type="NCBI Taxonomy" id="37653"/>
    <lineage>
        <taxon>Eukaryota</taxon>
        <taxon>Metazoa</taxon>
        <taxon>Spiralia</taxon>
        <taxon>Lophotrochozoa</taxon>
        <taxon>Mollusca</taxon>
        <taxon>Cephalopoda</taxon>
        <taxon>Coleoidea</taxon>
        <taxon>Octopodiformes</taxon>
        <taxon>Octopoda</taxon>
        <taxon>Incirrata</taxon>
        <taxon>Octopodidae</taxon>
        <taxon>Octopus</taxon>
    </lineage>
</organism>
<dbReference type="EMBL" id="KQ417510">
    <property type="protein sequence ID" value="KOF91557.1"/>
    <property type="molecule type" value="Genomic_DNA"/>
</dbReference>
<sequence>MALSKPDPTPEFVNIEESYLCISCKNVLKNAMMTRCGHRICMECADNLLKNVDSVPCPANEEDCVTLRKFELHEDFSARRYINHQLVYCYNKCYGCPVKMLYKDLSDHSKHLNNCEYWQKKCSNTGCTWTGCLQEKEQHIETCPFQIIKCEDCDSSIRRSDKTHGNRTLNDDDDDDDEKSAKVSENYPAMLGYTCIELNRGLLFNSKKKKKNPGKLCEWVEIPGCLRDPDIIGFSHILTEPADLSHILKLQADLSHGLTSPADLSQSDLLHGLTQPTDLSHGLAPLADLSHSLTPLADLSHGLTSPADLSYILTPLANLYHGLTPLVDLSHGLILLVDLSHCLTPPAGLYHILTPSPDLSHILTLLADLSYSLTPPVDLSHDLTLLLTLDHFQPMLGTLWPFFCY</sequence>
<evidence type="ECO:0000256" key="3">
    <source>
        <dbReference type="ARBA" id="ARBA00022833"/>
    </source>
</evidence>
<dbReference type="InterPro" id="IPR017907">
    <property type="entry name" value="Znf_RING_CS"/>
</dbReference>
<dbReference type="GO" id="GO:0008270">
    <property type="term" value="F:zinc ion binding"/>
    <property type="evidence" value="ECO:0007669"/>
    <property type="project" value="UniProtKB-KW"/>
</dbReference>
<dbReference type="PANTHER" id="PTHR10131">
    <property type="entry name" value="TNF RECEPTOR ASSOCIATED FACTOR"/>
    <property type="match status" value="1"/>
</dbReference>
<evidence type="ECO:0000256" key="1">
    <source>
        <dbReference type="ARBA" id="ARBA00022723"/>
    </source>
</evidence>
<keyword evidence="2 4" id="KW-0863">Zinc-finger</keyword>
<name>A0A0L8HQS9_OCTBM</name>
<dbReference type="PROSITE" id="PS00518">
    <property type="entry name" value="ZF_RING_1"/>
    <property type="match status" value="1"/>
</dbReference>
<feature type="domain" description="RING-type" evidence="6">
    <location>
        <begin position="21"/>
        <end position="61"/>
    </location>
</feature>
<proteinExistence type="predicted"/>
<dbReference type="SUPFAM" id="SSF49599">
    <property type="entry name" value="TRAF domain-like"/>
    <property type="match status" value="1"/>
</dbReference>
<dbReference type="InterPro" id="IPR013083">
    <property type="entry name" value="Znf_RING/FYVE/PHD"/>
</dbReference>
<keyword evidence="1" id="KW-0479">Metal-binding</keyword>
<feature type="region of interest" description="Disordered" evidence="5">
    <location>
        <begin position="159"/>
        <end position="181"/>
    </location>
</feature>
<evidence type="ECO:0000313" key="7">
    <source>
        <dbReference type="EMBL" id="KOF91557.1"/>
    </source>
</evidence>
<dbReference type="InterPro" id="IPR001841">
    <property type="entry name" value="Znf_RING"/>
</dbReference>
<dbReference type="Gene3D" id="3.30.40.10">
    <property type="entry name" value="Zinc/RING finger domain, C3HC4 (zinc finger)"/>
    <property type="match status" value="2"/>
</dbReference>
<gene>
    <name evidence="7" type="ORF">OCBIM_22008611mg</name>
</gene>
<dbReference type="STRING" id="37653.A0A0L8HQS9"/>
<reference evidence="7" key="1">
    <citation type="submission" date="2015-07" db="EMBL/GenBank/DDBJ databases">
        <title>MeaNS - Measles Nucleotide Surveillance Program.</title>
        <authorList>
            <person name="Tran T."/>
            <person name="Druce J."/>
        </authorList>
    </citation>
    <scope>NUCLEOTIDE SEQUENCE</scope>
    <source>
        <strain evidence="7">UCB-OBI-ISO-001</strain>
        <tissue evidence="7">Gonad</tissue>
    </source>
</reference>
<protein>
    <recommendedName>
        <fullName evidence="6">RING-type domain-containing protein</fullName>
    </recommendedName>
</protein>
<evidence type="ECO:0000256" key="4">
    <source>
        <dbReference type="PROSITE-ProRule" id="PRU00175"/>
    </source>
</evidence>
<dbReference type="OrthoDB" id="5947827at2759"/>
<dbReference type="Pfam" id="PF00097">
    <property type="entry name" value="zf-C3HC4"/>
    <property type="match status" value="1"/>
</dbReference>
<keyword evidence="3" id="KW-0862">Zinc</keyword>
<dbReference type="AlphaFoldDB" id="A0A0L8HQS9"/>
<dbReference type="SUPFAM" id="SSF57850">
    <property type="entry name" value="RING/U-box"/>
    <property type="match status" value="1"/>
</dbReference>
<dbReference type="PROSITE" id="PS50089">
    <property type="entry name" value="ZF_RING_2"/>
    <property type="match status" value="1"/>
</dbReference>
<dbReference type="InterPro" id="IPR018957">
    <property type="entry name" value="Znf_C3HC4_RING-type"/>
</dbReference>
<evidence type="ECO:0000256" key="5">
    <source>
        <dbReference type="SAM" id="MobiDB-lite"/>
    </source>
</evidence>